<dbReference type="Proteomes" id="UP000046392">
    <property type="component" value="Unplaced"/>
</dbReference>
<keyword evidence="2" id="KW-0479">Metal-binding</keyword>
<dbReference type="GO" id="GO:0016798">
    <property type="term" value="F:hydrolase activity, acting on glycosyl bonds"/>
    <property type="evidence" value="ECO:0007669"/>
    <property type="project" value="UniProtKB-KW"/>
</dbReference>
<feature type="domain" description="Carbohydrate kinase PfkB" evidence="8">
    <location>
        <begin position="347"/>
        <end position="651"/>
    </location>
</feature>
<dbReference type="Pfam" id="PF00294">
    <property type="entry name" value="PfkB"/>
    <property type="match status" value="1"/>
</dbReference>
<evidence type="ECO:0000256" key="1">
    <source>
        <dbReference type="ARBA" id="ARBA00022679"/>
    </source>
</evidence>
<evidence type="ECO:0000256" key="6">
    <source>
        <dbReference type="ARBA" id="ARBA00023239"/>
    </source>
</evidence>
<dbReference type="InterPro" id="IPR011611">
    <property type="entry name" value="PfkB_dom"/>
</dbReference>
<keyword evidence="5" id="KW-0464">Manganese</keyword>
<evidence type="ECO:0000259" key="8">
    <source>
        <dbReference type="Pfam" id="PF00294"/>
    </source>
</evidence>
<dbReference type="PANTHER" id="PTHR42909">
    <property type="entry name" value="ZGC:136858"/>
    <property type="match status" value="1"/>
</dbReference>
<accession>A0A0N5BVG7</accession>
<evidence type="ECO:0000313" key="10">
    <source>
        <dbReference type="WBParaSite" id="SPAL_0000982500.1"/>
    </source>
</evidence>
<keyword evidence="4" id="KW-0378">Hydrolase</keyword>
<dbReference type="HAMAP" id="MF_01876">
    <property type="entry name" value="PsiMP_glycosidase"/>
    <property type="match status" value="1"/>
</dbReference>
<dbReference type="Pfam" id="PF04227">
    <property type="entry name" value="Indigoidine_A"/>
    <property type="match status" value="1"/>
</dbReference>
<dbReference type="InterPro" id="IPR029056">
    <property type="entry name" value="Ribokinase-like"/>
</dbReference>
<organism evidence="9 10">
    <name type="scientific">Strongyloides papillosus</name>
    <name type="common">Intestinal threadworm</name>
    <dbReference type="NCBI Taxonomy" id="174720"/>
    <lineage>
        <taxon>Eukaryota</taxon>
        <taxon>Metazoa</taxon>
        <taxon>Ecdysozoa</taxon>
        <taxon>Nematoda</taxon>
        <taxon>Chromadorea</taxon>
        <taxon>Rhabditida</taxon>
        <taxon>Tylenchina</taxon>
        <taxon>Panagrolaimomorpha</taxon>
        <taxon>Strongyloidoidea</taxon>
        <taxon>Strongyloididae</taxon>
        <taxon>Strongyloides</taxon>
    </lineage>
</organism>
<evidence type="ECO:0000256" key="4">
    <source>
        <dbReference type="ARBA" id="ARBA00022801"/>
    </source>
</evidence>
<dbReference type="GO" id="GO:0005737">
    <property type="term" value="C:cytoplasm"/>
    <property type="evidence" value="ECO:0007669"/>
    <property type="project" value="TreeGrafter"/>
</dbReference>
<dbReference type="InterPro" id="IPR007342">
    <property type="entry name" value="PsuG"/>
</dbReference>
<dbReference type="Gene3D" id="3.40.1190.20">
    <property type="match status" value="1"/>
</dbReference>
<reference evidence="10" key="1">
    <citation type="submission" date="2017-02" db="UniProtKB">
        <authorList>
            <consortium name="WormBaseParasite"/>
        </authorList>
    </citation>
    <scope>IDENTIFICATION</scope>
</reference>
<keyword evidence="7" id="KW-0326">Glycosidase</keyword>
<proteinExistence type="inferred from homology"/>
<keyword evidence="6" id="KW-0456">Lyase</keyword>
<evidence type="ECO:0000256" key="2">
    <source>
        <dbReference type="ARBA" id="ARBA00022723"/>
    </source>
</evidence>
<dbReference type="PROSITE" id="PS00583">
    <property type="entry name" value="PFKB_KINASES_1"/>
    <property type="match status" value="1"/>
</dbReference>
<evidence type="ECO:0000256" key="5">
    <source>
        <dbReference type="ARBA" id="ARBA00023211"/>
    </source>
</evidence>
<sequence length="660" mass="72665">MRLIFPLINIKRNLYRKINFPNFIKISEEVKESLINNKPIVALESTVITHGLPYPENIKLGNDIEDIVRNENCTPATISLIDGYINIGTSKEDLQKLGSPNNNPVKVSTRDIGNTLNSKRYGGTTVAATMFLSNLVGIKFFSTGGIGGVHRGVGETFDISCDLIELGRTPVVVICSGVKSILDVPKTLEFLETQGVNVIVNDEDCDFPGFFVRKTGLKGCYGEKNLNEIAKIIKFNEDIGSKCGTLVSVPIPEEASINGMEIDKAINDALEECKKKNIGGKEVTPFILKKVRELTKGTSLTSNIALLKNNAKIGSILANNYFQILNSEKKSVIKSCDVKNETVKDKKKVTVIGASIIDIDALTDMKIESTGASYPGKIHLKPGGVGRNHADALTKLGIPTTLISAIGNDQFGLAMEQFCKHMDMTNVLKVSTHSTPVYSGLTSKGNVFCGILSLGNIMSCLSPEFVEEKEDIISTSEYLILDGNLSKETLEKAIEIGRFYKKKLWYEPTDIFKVKKVFGLDNKIIKGINYFSPNRREFNEYCLLNNVKMNLKYEKEEIVSLIKENHNSLFNDDMKICLVTLDKEGVVAWDNVNKKIYQSGPPKYNNVLSASGAGDCFNSGFIASLLKNKSISEALTIASDCARQSMESEKAVPDILKMLN</sequence>
<dbReference type="SUPFAM" id="SSF53613">
    <property type="entry name" value="Ribokinase-like"/>
    <property type="match status" value="1"/>
</dbReference>
<keyword evidence="1" id="KW-0808">Transferase</keyword>
<dbReference type="GO" id="GO:0046872">
    <property type="term" value="F:metal ion binding"/>
    <property type="evidence" value="ECO:0007669"/>
    <property type="project" value="UniProtKB-KW"/>
</dbReference>
<dbReference type="InterPro" id="IPR002173">
    <property type="entry name" value="Carboh/pur_kinase_PfkB_CS"/>
</dbReference>
<dbReference type="Gene3D" id="3.40.1790.10">
    <property type="entry name" value="Indigoidine synthase domain"/>
    <property type="match status" value="1"/>
</dbReference>
<dbReference type="GO" id="GO:0006796">
    <property type="term" value="P:phosphate-containing compound metabolic process"/>
    <property type="evidence" value="ECO:0007669"/>
    <property type="project" value="UniProtKB-ARBA"/>
</dbReference>
<keyword evidence="9" id="KW-1185">Reference proteome</keyword>
<dbReference type="GO" id="GO:0016301">
    <property type="term" value="F:kinase activity"/>
    <property type="evidence" value="ECO:0007669"/>
    <property type="project" value="UniProtKB-KW"/>
</dbReference>
<evidence type="ECO:0000313" key="9">
    <source>
        <dbReference type="Proteomes" id="UP000046392"/>
    </source>
</evidence>
<dbReference type="WBParaSite" id="SPAL_0000982500.1">
    <property type="protein sequence ID" value="SPAL_0000982500.1"/>
    <property type="gene ID" value="SPAL_0000982500"/>
</dbReference>
<dbReference type="InterPro" id="IPR022830">
    <property type="entry name" value="Indigdn_synthA-like"/>
</dbReference>
<keyword evidence="3" id="KW-0418">Kinase</keyword>
<evidence type="ECO:0000256" key="3">
    <source>
        <dbReference type="ARBA" id="ARBA00022777"/>
    </source>
</evidence>
<protein>
    <submittedName>
        <fullName evidence="10">PfkB domain-containing protein</fullName>
    </submittedName>
</protein>
<dbReference type="PANTHER" id="PTHR42909:SF1">
    <property type="entry name" value="CARBOHYDRATE KINASE PFKB DOMAIN-CONTAINING PROTEIN"/>
    <property type="match status" value="1"/>
</dbReference>
<dbReference type="GO" id="GO:0004730">
    <property type="term" value="F:pseudouridylate synthase activity"/>
    <property type="evidence" value="ECO:0007669"/>
    <property type="project" value="InterPro"/>
</dbReference>
<dbReference type="SUPFAM" id="SSF110581">
    <property type="entry name" value="Indigoidine synthase A-like"/>
    <property type="match status" value="1"/>
</dbReference>
<evidence type="ECO:0000256" key="7">
    <source>
        <dbReference type="ARBA" id="ARBA00023295"/>
    </source>
</evidence>
<dbReference type="STRING" id="174720.A0A0N5BVG7"/>
<name>A0A0N5BVG7_STREA</name>
<dbReference type="AlphaFoldDB" id="A0A0N5BVG7"/>